<dbReference type="Proteomes" id="UP000188533">
    <property type="component" value="Unassembled WGS sequence"/>
</dbReference>
<evidence type="ECO:0000313" key="1">
    <source>
        <dbReference type="EMBL" id="GAW09678.1"/>
    </source>
</evidence>
<gene>
    <name evidence="1" type="ORF">LENED_011856</name>
</gene>
<dbReference type="EMBL" id="BDGU01001217">
    <property type="protein sequence ID" value="GAW09678.1"/>
    <property type="molecule type" value="Genomic_DNA"/>
</dbReference>
<reference evidence="1 2" key="2">
    <citation type="submission" date="2017-02" db="EMBL/GenBank/DDBJ databases">
        <title>A genome survey and senescence transcriptome analysis in Lentinula edodes.</title>
        <authorList>
            <person name="Sakamoto Y."/>
            <person name="Nakade K."/>
            <person name="Sato S."/>
            <person name="Yoshida Y."/>
            <person name="Miyazaki K."/>
            <person name="Natsume S."/>
            <person name="Konno N."/>
        </authorList>
    </citation>
    <scope>NUCLEOTIDE SEQUENCE [LARGE SCALE GENOMIC DNA]</scope>
    <source>
        <strain evidence="1 2">NBRC 111202</strain>
    </source>
</reference>
<organism evidence="1 2">
    <name type="scientific">Lentinula edodes</name>
    <name type="common">Shiitake mushroom</name>
    <name type="synonym">Lentinus edodes</name>
    <dbReference type="NCBI Taxonomy" id="5353"/>
    <lineage>
        <taxon>Eukaryota</taxon>
        <taxon>Fungi</taxon>
        <taxon>Dikarya</taxon>
        <taxon>Basidiomycota</taxon>
        <taxon>Agaricomycotina</taxon>
        <taxon>Agaricomycetes</taxon>
        <taxon>Agaricomycetidae</taxon>
        <taxon>Agaricales</taxon>
        <taxon>Marasmiineae</taxon>
        <taxon>Omphalotaceae</taxon>
        <taxon>Lentinula</taxon>
    </lineage>
</organism>
<comment type="caution">
    <text evidence="1">The sequence shown here is derived from an EMBL/GenBank/DDBJ whole genome shotgun (WGS) entry which is preliminary data.</text>
</comment>
<evidence type="ECO:0000313" key="2">
    <source>
        <dbReference type="Proteomes" id="UP000188533"/>
    </source>
</evidence>
<proteinExistence type="predicted"/>
<name>A0A1Q3ER49_LENED</name>
<dbReference type="AlphaFoldDB" id="A0A1Q3ER49"/>
<reference evidence="1 2" key="1">
    <citation type="submission" date="2016-08" db="EMBL/GenBank/DDBJ databases">
        <authorList>
            <consortium name="Lentinula edodes genome sequencing consortium"/>
            <person name="Sakamoto Y."/>
            <person name="Nakade K."/>
            <person name="Sato S."/>
            <person name="Yoshida Y."/>
            <person name="Miyazaki K."/>
            <person name="Natsume S."/>
            <person name="Konno N."/>
        </authorList>
    </citation>
    <scope>NUCLEOTIDE SEQUENCE [LARGE SCALE GENOMIC DNA]</scope>
    <source>
        <strain evidence="1 2">NBRC 111202</strain>
    </source>
</reference>
<accession>A0A1Q3ER49</accession>
<protein>
    <submittedName>
        <fullName evidence="1">Uncharacterized protein</fullName>
    </submittedName>
</protein>
<keyword evidence="2" id="KW-1185">Reference proteome</keyword>
<sequence>MLLRKRLDRIFSPSNHTFLVNTSGTGKTKLLFEGLCLHWGFYLTCAVDTFFLGAGDLPSVVNEISWDSSWTPRLPSSSSANYTSSLQTNLRLTYRAIRRDISTTFDSFGMLKSAIADARLNDKDLDEAIMHCLDEIQNIWEVSIDDFFYIALDEANVASRKHEEAFEDQYGHYPILKEIIRSLRQRMGHLPVRFVVSGTIIPEEHFQSSVGEWDDFRWCSDTGSFDDPEEHRRYVSKFMPTEFASSVTGQTLLDRMWQWLRGSVIPCCLAAQ</sequence>